<dbReference type="InterPro" id="IPR036249">
    <property type="entry name" value="Thioredoxin-like_sf"/>
</dbReference>
<dbReference type="SUPFAM" id="SSF52833">
    <property type="entry name" value="Thioredoxin-like"/>
    <property type="match status" value="1"/>
</dbReference>
<dbReference type="PIRSF" id="PIRSF015753">
    <property type="entry name" value="GST"/>
    <property type="match status" value="1"/>
</dbReference>
<dbReference type="Proteomes" id="UP000000361">
    <property type="component" value="Chromosome 1"/>
</dbReference>
<dbReference type="InterPro" id="IPR016639">
    <property type="entry name" value="GST_Omega/GSH"/>
</dbReference>
<gene>
    <name evidence="5" type="ordered locus">Pden_1454</name>
</gene>
<feature type="active site" description="Proton donor/acceptor" evidence="1">
    <location>
        <position position="188"/>
    </location>
</feature>
<keyword evidence="5" id="KW-0808">Transferase</keyword>
<dbReference type="EnsemblBacteria" id="ABL69554">
    <property type="protein sequence ID" value="ABL69554"/>
    <property type="gene ID" value="Pden_1454"/>
</dbReference>
<evidence type="ECO:0000256" key="3">
    <source>
        <dbReference type="PIRSR" id="PIRSR015753-3"/>
    </source>
</evidence>
<dbReference type="PROSITE" id="PS50405">
    <property type="entry name" value="GST_CTER"/>
    <property type="match status" value="1"/>
</dbReference>
<dbReference type="PANTHER" id="PTHR32419:SF6">
    <property type="entry name" value="GLUTATHIONE S-TRANSFERASE OMEGA-LIKE 1-RELATED"/>
    <property type="match status" value="1"/>
</dbReference>
<dbReference type="HOGENOM" id="CLU_037263_1_0_5"/>
<proteinExistence type="predicted"/>
<dbReference type="SFLD" id="SFLDS00019">
    <property type="entry name" value="Glutathione_Transferase_(cytos"/>
    <property type="match status" value="1"/>
</dbReference>
<protein>
    <submittedName>
        <fullName evidence="5">Glutathione S-transferase-like protein</fullName>
    </submittedName>
</protein>
<dbReference type="AlphaFoldDB" id="A1B210"/>
<sequence length="362" mass="40415">MMGMLVDGIWRDEDRTIWDGTYVRPPSHYGGPLEAEAIVAIAAAPDRFHLIASLSCPWSHRATMTRALKGLEDVLALHIAGGPRTEGYRVGTPDRPWTVPGDGSKIVHLHELYSLTDPAYTGRVTVPVLWDAYEGRILSNESVQILRGLDRVEANENSLEWTLLPMDLVDAIDDIAQRVQVGVSNAVYRAGKARRQDAYHDAVEEVFATLEFLDERLSQARYLHGNMLTETDLRLWPTLARFDAVYHGHFKCARRRLIDYPNLWGYARDIMTWKGVAATFDEAVIRAAYYGEDRDLNPFGIVAMAPAIDWTAPHDRGRLGPATVAARDGRQTEVNPTTLHAIEASACPQSPNSKARLRTDTS</sequence>
<dbReference type="EMBL" id="CP000489">
    <property type="protein sequence ID" value="ABL69554.1"/>
    <property type="molecule type" value="Genomic_DNA"/>
</dbReference>
<evidence type="ECO:0000313" key="5">
    <source>
        <dbReference type="EMBL" id="ABL69554.1"/>
    </source>
</evidence>
<feature type="binding site" evidence="2">
    <location>
        <begin position="141"/>
        <end position="142"/>
    </location>
    <ligand>
        <name>glutathione</name>
        <dbReference type="ChEBI" id="CHEBI:57925"/>
    </ligand>
</feature>
<dbReference type="InterPro" id="IPR010987">
    <property type="entry name" value="Glutathione-S-Trfase_C-like"/>
</dbReference>
<name>A1B210_PARDP</name>
<dbReference type="GO" id="GO:0004364">
    <property type="term" value="F:glutathione transferase activity"/>
    <property type="evidence" value="ECO:0007669"/>
    <property type="project" value="InterPro"/>
</dbReference>
<dbReference type="eggNOG" id="COG0435">
    <property type="taxonomic scope" value="Bacteria"/>
</dbReference>
<keyword evidence="6" id="KW-1185">Reference proteome</keyword>
<feature type="domain" description="GST C-terminal" evidence="4">
    <location>
        <begin position="162"/>
        <end position="299"/>
    </location>
</feature>
<dbReference type="SFLD" id="SFLDG01206">
    <property type="entry name" value="Xi.1"/>
    <property type="match status" value="1"/>
</dbReference>
<dbReference type="SUPFAM" id="SSF47616">
    <property type="entry name" value="GST C-terminal domain-like"/>
    <property type="match status" value="1"/>
</dbReference>
<organism evidence="5 6">
    <name type="scientific">Paracoccus denitrificans (strain Pd 1222)</name>
    <dbReference type="NCBI Taxonomy" id="318586"/>
    <lineage>
        <taxon>Bacteria</taxon>
        <taxon>Pseudomonadati</taxon>
        <taxon>Pseudomonadota</taxon>
        <taxon>Alphaproteobacteria</taxon>
        <taxon>Rhodobacterales</taxon>
        <taxon>Paracoccaceae</taxon>
        <taxon>Paracoccus</taxon>
    </lineage>
</organism>
<dbReference type="InterPro" id="IPR047047">
    <property type="entry name" value="GST_Omega-like_C"/>
</dbReference>
<dbReference type="InterPro" id="IPR036282">
    <property type="entry name" value="Glutathione-S-Trfase_C_sf"/>
</dbReference>
<dbReference type="PANTHER" id="PTHR32419">
    <property type="entry name" value="GLUTATHIONYL-HYDROQUINONE REDUCTASE"/>
    <property type="match status" value="1"/>
</dbReference>
<evidence type="ECO:0000313" key="6">
    <source>
        <dbReference type="Proteomes" id="UP000000361"/>
    </source>
</evidence>
<dbReference type="Pfam" id="PF13409">
    <property type="entry name" value="GST_N_2"/>
    <property type="match status" value="1"/>
</dbReference>
<dbReference type="Pfam" id="PF13410">
    <property type="entry name" value="GST_C_2"/>
    <property type="match status" value="1"/>
</dbReference>
<dbReference type="OrthoDB" id="7849125at2"/>
<dbReference type="SFLD" id="SFLDG01148">
    <property type="entry name" value="Xi_(cytGST)"/>
    <property type="match status" value="1"/>
</dbReference>
<dbReference type="KEGG" id="pde:Pden_1454"/>
<dbReference type="CDD" id="cd03190">
    <property type="entry name" value="GST_C_Omega_like"/>
    <property type="match status" value="1"/>
</dbReference>
<feature type="site" description="Lowers pKa of active site Cys" evidence="3">
    <location>
        <position position="246"/>
    </location>
</feature>
<accession>A1B210</accession>
<feature type="binding site" evidence="2">
    <location>
        <begin position="123"/>
        <end position="126"/>
    </location>
    <ligand>
        <name>glutathione</name>
        <dbReference type="ChEBI" id="CHEBI:57925"/>
    </ligand>
</feature>
<dbReference type="InterPro" id="IPR004045">
    <property type="entry name" value="Glutathione_S-Trfase_N"/>
</dbReference>
<evidence type="ECO:0000259" key="4">
    <source>
        <dbReference type="PROSITE" id="PS50405"/>
    </source>
</evidence>
<dbReference type="Gene3D" id="1.20.1050.10">
    <property type="match status" value="1"/>
</dbReference>
<evidence type="ECO:0000256" key="1">
    <source>
        <dbReference type="PIRSR" id="PIRSR015753-1"/>
    </source>
</evidence>
<feature type="site" description="Lowers pKa of active site Cys" evidence="3">
    <location>
        <position position="289"/>
    </location>
</feature>
<reference evidence="6" key="1">
    <citation type="submission" date="2006-12" db="EMBL/GenBank/DDBJ databases">
        <title>Complete sequence of chromosome 1 of Paracoccus denitrificans PD1222.</title>
        <authorList>
            <person name="Copeland A."/>
            <person name="Lucas S."/>
            <person name="Lapidus A."/>
            <person name="Barry K."/>
            <person name="Detter J.C."/>
            <person name="Glavina del Rio T."/>
            <person name="Hammon N."/>
            <person name="Israni S."/>
            <person name="Dalin E."/>
            <person name="Tice H."/>
            <person name="Pitluck S."/>
            <person name="Munk A.C."/>
            <person name="Brettin T."/>
            <person name="Bruce D."/>
            <person name="Han C."/>
            <person name="Tapia R."/>
            <person name="Gilna P."/>
            <person name="Schmutz J."/>
            <person name="Larimer F."/>
            <person name="Land M."/>
            <person name="Hauser L."/>
            <person name="Kyrpides N."/>
            <person name="Lykidis A."/>
            <person name="Spiro S."/>
            <person name="Richardson D.J."/>
            <person name="Moir J.W.B."/>
            <person name="Ferguson S.J."/>
            <person name="van Spanning R.J.M."/>
            <person name="Richardson P."/>
        </authorList>
    </citation>
    <scope>NUCLEOTIDE SEQUENCE [LARGE SCALE GENOMIC DNA]</scope>
    <source>
        <strain evidence="6">Pd 1222</strain>
    </source>
</reference>
<evidence type="ECO:0000256" key="2">
    <source>
        <dbReference type="PIRSR" id="PIRSR015753-2"/>
    </source>
</evidence>
<dbReference type="GO" id="GO:0005737">
    <property type="term" value="C:cytoplasm"/>
    <property type="evidence" value="ECO:0007669"/>
    <property type="project" value="TreeGrafter"/>
</dbReference>
<dbReference type="InterPro" id="IPR040079">
    <property type="entry name" value="Glutathione_S-Trfase"/>
</dbReference>
<feature type="active site" description="Nucleophile" evidence="1">
    <location>
        <position position="56"/>
    </location>
</feature>
<dbReference type="Gene3D" id="3.40.30.10">
    <property type="entry name" value="Glutaredoxin"/>
    <property type="match status" value="1"/>
</dbReference>